<dbReference type="AlphaFoldDB" id="A0A6J3LPG1"/>
<evidence type="ECO:0000313" key="3">
    <source>
        <dbReference type="Proteomes" id="UP000504637"/>
    </source>
</evidence>
<dbReference type="GO" id="GO:0003677">
    <property type="term" value="F:DNA binding"/>
    <property type="evidence" value="ECO:0007669"/>
    <property type="project" value="UniProtKB-KW"/>
</dbReference>
<dbReference type="GeneID" id="54358348"/>
<evidence type="ECO:0000256" key="1">
    <source>
        <dbReference type="ARBA" id="ARBA00023125"/>
    </source>
</evidence>
<reference evidence="4" key="3">
    <citation type="submission" date="2025-08" db="UniProtKB">
        <authorList>
            <consortium name="RefSeq"/>
        </authorList>
    </citation>
    <scope>IDENTIFICATION</scope>
    <source>
        <strain evidence="4">CBS 342.82</strain>
    </source>
</reference>
<dbReference type="Proteomes" id="UP000504637">
    <property type="component" value="Unplaced"/>
</dbReference>
<sequence length="85" mass="9677">EKAQSQLYLRSSEEIALVRFLLQQDALGQPVRVKHVRSIAFSLACSRILADKPDKPPGKNWSRSFCKRHPDILKAGKSSAMDWNR</sequence>
<proteinExistence type="predicted"/>
<dbReference type="OrthoDB" id="3937230at2759"/>
<evidence type="ECO:0000259" key="2">
    <source>
        <dbReference type="PROSITE" id="PS51253"/>
    </source>
</evidence>
<accession>A0A6J3LPG1</accession>
<dbReference type="InterPro" id="IPR006600">
    <property type="entry name" value="HTH_CenpB_DNA-bd_dom"/>
</dbReference>
<dbReference type="Pfam" id="PF03221">
    <property type="entry name" value="HTH_Tnp_Tc5"/>
    <property type="match status" value="1"/>
</dbReference>
<keyword evidence="1" id="KW-0238">DNA-binding</keyword>
<dbReference type="RefSeq" id="XP_033454872.1">
    <property type="nucleotide sequence ID" value="XM_033600548.1"/>
</dbReference>
<organism evidence="4">
    <name type="scientific">Dissoconium aciculare CBS 342.82</name>
    <dbReference type="NCBI Taxonomy" id="1314786"/>
    <lineage>
        <taxon>Eukaryota</taxon>
        <taxon>Fungi</taxon>
        <taxon>Dikarya</taxon>
        <taxon>Ascomycota</taxon>
        <taxon>Pezizomycotina</taxon>
        <taxon>Dothideomycetes</taxon>
        <taxon>Dothideomycetidae</taxon>
        <taxon>Mycosphaerellales</taxon>
        <taxon>Dissoconiaceae</taxon>
        <taxon>Dissoconium</taxon>
    </lineage>
</organism>
<name>A0A6J3LPG1_9PEZI</name>
<dbReference type="PROSITE" id="PS51253">
    <property type="entry name" value="HTH_CENPB"/>
    <property type="match status" value="1"/>
</dbReference>
<reference evidence="4" key="2">
    <citation type="submission" date="2020-04" db="EMBL/GenBank/DDBJ databases">
        <authorList>
            <consortium name="NCBI Genome Project"/>
        </authorList>
    </citation>
    <scope>NUCLEOTIDE SEQUENCE</scope>
    <source>
        <strain evidence="4">CBS 342.82</strain>
    </source>
</reference>
<evidence type="ECO:0000313" key="4">
    <source>
        <dbReference type="RefSeq" id="XP_033454872.1"/>
    </source>
</evidence>
<protein>
    <recommendedName>
        <fullName evidence="2">HTH CENPB-type domain-containing protein</fullName>
    </recommendedName>
</protein>
<reference evidence="4" key="1">
    <citation type="submission" date="2020-01" db="EMBL/GenBank/DDBJ databases">
        <authorList>
            <consortium name="DOE Joint Genome Institute"/>
            <person name="Haridas S."/>
            <person name="Albert R."/>
            <person name="Binder M."/>
            <person name="Bloem J."/>
            <person name="Labutti K."/>
            <person name="Salamov A."/>
            <person name="Andreopoulos B."/>
            <person name="Baker S.E."/>
            <person name="Barry K."/>
            <person name="Bills G."/>
            <person name="Bluhm B.H."/>
            <person name="Cannon C."/>
            <person name="Castanera R."/>
            <person name="Culley D.E."/>
            <person name="Daum C."/>
            <person name="Ezra D."/>
            <person name="Gonzalez J.B."/>
            <person name="Henrissat B."/>
            <person name="Kuo A."/>
            <person name="Liang C."/>
            <person name="Lipzen A."/>
            <person name="Lutzoni F."/>
            <person name="Magnuson J."/>
            <person name="Mondo S."/>
            <person name="Nolan M."/>
            <person name="Ohm R."/>
            <person name="Pangilinan J."/>
            <person name="Park H.-J."/>
            <person name="Ramirez L."/>
            <person name="Alfaro M."/>
            <person name="Sun H."/>
            <person name="Tritt A."/>
            <person name="Yoshinaga Y."/>
            <person name="Zwiers L.-H."/>
            <person name="Turgeon B.G."/>
            <person name="Goodwin S.B."/>
            <person name="Spatafora J.W."/>
            <person name="Crous P.W."/>
            <person name="Grigoriev I.V."/>
        </authorList>
    </citation>
    <scope>NUCLEOTIDE SEQUENCE</scope>
    <source>
        <strain evidence="4">CBS 342.82</strain>
    </source>
</reference>
<keyword evidence="3" id="KW-1185">Reference proteome</keyword>
<feature type="non-terminal residue" evidence="4">
    <location>
        <position position="85"/>
    </location>
</feature>
<feature type="non-terminal residue" evidence="4">
    <location>
        <position position="1"/>
    </location>
</feature>
<feature type="domain" description="HTH CENPB-type" evidence="2">
    <location>
        <begin position="1"/>
        <end position="75"/>
    </location>
</feature>
<gene>
    <name evidence="4" type="ORF">K489DRAFT_305759</name>
</gene>